<dbReference type="InterPro" id="IPR013783">
    <property type="entry name" value="Ig-like_fold"/>
</dbReference>
<protein>
    <submittedName>
        <fullName evidence="1">Putative virion structural protein</fullName>
    </submittedName>
</protein>
<sequence>MALKLLWKNPNTVATTIDIYRGDTANVSLTTPLKTVDGAETSWIDTTALFGKTYYYVWAVNSAVDRVVSRPQKIEVSDRRGPGSNLLRHGDENYGYYGAVSAADFVNSTTLYNAAKNTSGLPTTVIYPTWHKFARKGKVVFVPNQWFGDATWQSLYDAGLVYGTDDVGGANPAGTVNQLTTFDFNGETFLIRLMKGMPEGLVWDGSNFNPNTFAPMKDVYAEYEDFLYPLCKDAPLRQRMVSVDTLDGRAWIPGAAYNNRVNYGVICQEALANVLVRGTPNYNNDPSTRSSMESTIARSRTAGTPWVPVVEYVGRVGETFTLPKTVK</sequence>
<dbReference type="Proteomes" id="UP000221949">
    <property type="component" value="Segment"/>
</dbReference>
<dbReference type="Gene3D" id="2.60.40.10">
    <property type="entry name" value="Immunoglobulins"/>
    <property type="match status" value="1"/>
</dbReference>
<dbReference type="EMBL" id="KX397373">
    <property type="protein sequence ID" value="ANZ50595.1"/>
    <property type="molecule type" value="Genomic_DNA"/>
</dbReference>
<reference evidence="2" key="1">
    <citation type="submission" date="2016-06" db="EMBL/GenBank/DDBJ databases">
        <authorList>
            <person name="Berg J.A."/>
            <person name="Stratton M.L."/>
            <person name="Esplin I.D."/>
            <person name="Jensen G.L."/>
            <person name="Merrill B.D."/>
            <person name="Breakwell D.P."/>
            <person name="Hope S."/>
            <person name="Grose J.H."/>
        </authorList>
    </citation>
    <scope>NUCLEOTIDE SEQUENCE [LARGE SCALE GENOMIC DNA]</scope>
</reference>
<name>A0A1B2IH89_9CAUD</name>
<evidence type="ECO:0000313" key="2">
    <source>
        <dbReference type="Proteomes" id="UP000221949"/>
    </source>
</evidence>
<gene>
    <name evidence="1" type="ORF">STRATTON_170</name>
</gene>
<proteinExistence type="predicted"/>
<accession>A0A1B2IH89</accession>
<evidence type="ECO:0000313" key="1">
    <source>
        <dbReference type="EMBL" id="ANZ50595.1"/>
    </source>
</evidence>
<organism evidence="1 2">
    <name type="scientific">Erwinia phage vB_EamM_Stratton</name>
    <dbReference type="NCBI Taxonomy" id="1883378"/>
    <lineage>
        <taxon>Viruses</taxon>
        <taxon>Duplodnaviria</taxon>
        <taxon>Heunggongvirae</taxon>
        <taxon>Uroviricota</taxon>
        <taxon>Caudoviricetes</taxon>
        <taxon>Chimalliviridae</taxon>
        <taxon>Erskinevirus</taxon>
        <taxon>Erskinevirus EaH2</taxon>
    </lineage>
</organism>